<dbReference type="PROSITE" id="PS50975">
    <property type="entry name" value="ATP_GRASP"/>
    <property type="match status" value="1"/>
</dbReference>
<organism evidence="3 4">
    <name type="scientific">Gomphillus americanus</name>
    <dbReference type="NCBI Taxonomy" id="1940652"/>
    <lineage>
        <taxon>Eukaryota</taxon>
        <taxon>Fungi</taxon>
        <taxon>Dikarya</taxon>
        <taxon>Ascomycota</taxon>
        <taxon>Pezizomycotina</taxon>
        <taxon>Lecanoromycetes</taxon>
        <taxon>OSLEUM clade</taxon>
        <taxon>Ostropomycetidae</taxon>
        <taxon>Ostropales</taxon>
        <taxon>Graphidaceae</taxon>
        <taxon>Gomphilloideae</taxon>
        <taxon>Gomphillus</taxon>
    </lineage>
</organism>
<dbReference type="Pfam" id="PF02655">
    <property type="entry name" value="ATP-grasp_3"/>
    <property type="match status" value="1"/>
</dbReference>
<dbReference type="Gene3D" id="3.30.470.20">
    <property type="entry name" value="ATP-grasp fold, B domain"/>
    <property type="match status" value="1"/>
</dbReference>
<dbReference type="PANTHER" id="PTHR37018">
    <property type="entry name" value="CULTURE SPECIFIC PROTEIN, PUTATIVE (AFU_ORTHOLOGUE AFUA_2G00130)-RELATED"/>
    <property type="match status" value="1"/>
</dbReference>
<gene>
    <name evidence="3" type="ORF">GOMPHAMPRED_001828</name>
</gene>
<dbReference type="EMBL" id="CAJPDQ010000014">
    <property type="protein sequence ID" value="CAF9919475.1"/>
    <property type="molecule type" value="Genomic_DNA"/>
</dbReference>
<protein>
    <recommendedName>
        <fullName evidence="2">ATP-grasp domain-containing protein</fullName>
    </recommendedName>
</protein>
<accession>A0A8H3IL86</accession>
<proteinExistence type="predicted"/>
<evidence type="ECO:0000256" key="1">
    <source>
        <dbReference type="PROSITE-ProRule" id="PRU00409"/>
    </source>
</evidence>
<dbReference type="OrthoDB" id="5946236at2759"/>
<keyword evidence="4" id="KW-1185">Reference proteome</keyword>
<dbReference type="GO" id="GO:0046872">
    <property type="term" value="F:metal ion binding"/>
    <property type="evidence" value="ECO:0007669"/>
    <property type="project" value="InterPro"/>
</dbReference>
<dbReference type="InterPro" id="IPR003806">
    <property type="entry name" value="ATP-grasp_PylC-type"/>
</dbReference>
<evidence type="ECO:0000313" key="3">
    <source>
        <dbReference type="EMBL" id="CAF9919475.1"/>
    </source>
</evidence>
<sequence>MAQSSLLPGKMNSIKLVDTLAEFFGAEEVKVTLLSVKHITNRRLTSSIASNRQYMIQQWREPDPVGFSAMANLILWPQKMAWIAGHMPVIFLKTDEQVALHFRSLPDSVAADLSHTLSQLNPQDRWITQFCTDWEDVLHAMHDTKLLPILPCEQTISIPHLFDPQLHYNLLSKRCLALSGLPTPRAHTIDFAPPGDGWNDLSLIQAIDECIHSIHIRKVPFVVKSNFTMGSDGVYIVKSLEEQAAVELSVKQHLQCDLPHLQPKNASLRPLSILLTDYFEGDTLCVNFFVERSGQARFSSCVQQISTVDNNWCGSRIDYCRQDEHALTFNDTLSLTAKYLHKQGYFGPAGIDVMVNQAGTQVVVDLNVRPTGSFMLGCLRSHLYGLLELKVAEILPIIRIPGTRATFEASFHEDLKNGRLIIIAWYSDTQNECSYVHFVAAGKDCVILDNLISKLKM</sequence>
<dbReference type="Proteomes" id="UP000664169">
    <property type="component" value="Unassembled WGS sequence"/>
</dbReference>
<dbReference type="AlphaFoldDB" id="A0A8H3IL86"/>
<name>A0A8H3IL86_9LECA</name>
<evidence type="ECO:0000313" key="4">
    <source>
        <dbReference type="Proteomes" id="UP000664169"/>
    </source>
</evidence>
<dbReference type="InterPro" id="IPR011761">
    <property type="entry name" value="ATP-grasp"/>
</dbReference>
<comment type="caution">
    <text evidence="3">The sequence shown here is derived from an EMBL/GenBank/DDBJ whole genome shotgun (WGS) entry which is preliminary data.</text>
</comment>
<dbReference type="InterPro" id="IPR053269">
    <property type="entry name" value="Asp-Met_ligase"/>
</dbReference>
<dbReference type="SUPFAM" id="SSF56059">
    <property type="entry name" value="Glutathione synthetase ATP-binding domain-like"/>
    <property type="match status" value="1"/>
</dbReference>
<keyword evidence="1" id="KW-0067">ATP-binding</keyword>
<evidence type="ECO:0000259" key="2">
    <source>
        <dbReference type="PROSITE" id="PS50975"/>
    </source>
</evidence>
<feature type="domain" description="ATP-grasp" evidence="2">
    <location>
        <begin position="173"/>
        <end position="395"/>
    </location>
</feature>
<dbReference type="GO" id="GO:0005524">
    <property type="term" value="F:ATP binding"/>
    <property type="evidence" value="ECO:0007669"/>
    <property type="project" value="UniProtKB-UniRule"/>
</dbReference>
<keyword evidence="1" id="KW-0547">Nucleotide-binding</keyword>
<reference evidence="3" key="1">
    <citation type="submission" date="2021-03" db="EMBL/GenBank/DDBJ databases">
        <authorList>
            <person name="Tagirdzhanova G."/>
        </authorList>
    </citation>
    <scope>NUCLEOTIDE SEQUENCE</scope>
</reference>
<dbReference type="PANTHER" id="PTHR37018:SF1">
    <property type="entry name" value="CULTURE SPECIFIC PROTEIN, PUTATIVE (AFU_ORTHOLOGUE AFUA_2G00130)-RELATED"/>
    <property type="match status" value="1"/>
</dbReference>